<gene>
    <name evidence="2" type="ORF">JF290_09525</name>
</gene>
<reference evidence="2" key="1">
    <citation type="submission" date="2020-12" db="EMBL/GenBank/DDBJ databases">
        <title>Sedimentitalea sp. nov., isolated from sand in Incheon.</title>
        <authorList>
            <person name="Kim W."/>
        </authorList>
    </citation>
    <scope>NUCLEOTIDE SEQUENCE</scope>
    <source>
        <strain evidence="2">CAU 1593</strain>
    </source>
</reference>
<proteinExistence type="predicted"/>
<evidence type="ECO:0000313" key="3">
    <source>
        <dbReference type="Proteomes" id="UP000619079"/>
    </source>
</evidence>
<comment type="caution">
    <text evidence="2">The sequence shown here is derived from an EMBL/GenBank/DDBJ whole genome shotgun (WGS) entry which is preliminary data.</text>
</comment>
<dbReference type="AlphaFoldDB" id="A0A8J7J7C3"/>
<organism evidence="2 3">
    <name type="scientific">Sedimentitalea arenosa</name>
    <dbReference type="NCBI Taxonomy" id="2798803"/>
    <lineage>
        <taxon>Bacteria</taxon>
        <taxon>Pseudomonadati</taxon>
        <taxon>Pseudomonadota</taxon>
        <taxon>Alphaproteobacteria</taxon>
        <taxon>Rhodobacterales</taxon>
        <taxon>Paracoccaceae</taxon>
        <taxon>Sedimentitalea</taxon>
    </lineage>
</organism>
<accession>A0A8J7J7C3</accession>
<sequence>MGLKKLAAKVVDYNERLECGKASEIKPSHVEKVLAKLKRKIEELEAEIAFAHSAEKKARLETKLAVARTHVERAEWLLTELCE</sequence>
<name>A0A8J7J7C3_9RHOB</name>
<keyword evidence="3" id="KW-1185">Reference proteome</keyword>
<evidence type="ECO:0000313" key="2">
    <source>
        <dbReference type="EMBL" id="MBJ6371767.1"/>
    </source>
</evidence>
<keyword evidence="1" id="KW-0175">Coiled coil</keyword>
<dbReference type="RefSeq" id="WP_199024613.1">
    <property type="nucleotide sequence ID" value="NZ_JAELVR010000005.1"/>
</dbReference>
<feature type="coiled-coil region" evidence="1">
    <location>
        <begin position="34"/>
        <end position="61"/>
    </location>
</feature>
<dbReference type="Proteomes" id="UP000619079">
    <property type="component" value="Unassembled WGS sequence"/>
</dbReference>
<dbReference type="EMBL" id="JAELVR010000005">
    <property type="protein sequence ID" value="MBJ6371767.1"/>
    <property type="molecule type" value="Genomic_DNA"/>
</dbReference>
<evidence type="ECO:0000256" key="1">
    <source>
        <dbReference type="SAM" id="Coils"/>
    </source>
</evidence>
<protein>
    <submittedName>
        <fullName evidence="2">Uncharacterized protein</fullName>
    </submittedName>
</protein>